<dbReference type="PANTHER" id="PTHR18895">
    <property type="entry name" value="HEMK METHYLTRANSFERASE"/>
    <property type="match status" value="1"/>
</dbReference>
<dbReference type="Proteomes" id="UP000799424">
    <property type="component" value="Unassembled WGS sequence"/>
</dbReference>
<dbReference type="AlphaFoldDB" id="A0A6A6ZZ58"/>
<reference evidence="1" key="1">
    <citation type="journal article" date="2020" name="Stud. Mycol.">
        <title>101 Dothideomycetes genomes: a test case for predicting lifestyles and emergence of pathogens.</title>
        <authorList>
            <person name="Haridas S."/>
            <person name="Albert R."/>
            <person name="Binder M."/>
            <person name="Bloem J."/>
            <person name="Labutti K."/>
            <person name="Salamov A."/>
            <person name="Andreopoulos B."/>
            <person name="Baker S."/>
            <person name="Barry K."/>
            <person name="Bills G."/>
            <person name="Bluhm B."/>
            <person name="Cannon C."/>
            <person name="Castanera R."/>
            <person name="Culley D."/>
            <person name="Daum C."/>
            <person name="Ezra D."/>
            <person name="Gonzalez J."/>
            <person name="Henrissat B."/>
            <person name="Kuo A."/>
            <person name="Liang C."/>
            <person name="Lipzen A."/>
            <person name="Lutzoni F."/>
            <person name="Magnuson J."/>
            <person name="Mondo S."/>
            <person name="Nolan M."/>
            <person name="Ohm R."/>
            <person name="Pangilinan J."/>
            <person name="Park H.-J."/>
            <person name="Ramirez L."/>
            <person name="Alfaro M."/>
            <person name="Sun H."/>
            <person name="Tritt A."/>
            <person name="Yoshinaga Y."/>
            <person name="Zwiers L.-H."/>
            <person name="Turgeon B."/>
            <person name="Goodwin S."/>
            <person name="Spatafora J."/>
            <person name="Crous P."/>
            <person name="Grigoriev I."/>
        </authorList>
    </citation>
    <scope>NUCLEOTIDE SEQUENCE</scope>
    <source>
        <strain evidence="1">CBS 113818</strain>
    </source>
</reference>
<organism evidence="1 2">
    <name type="scientific">Ophiobolus disseminans</name>
    <dbReference type="NCBI Taxonomy" id="1469910"/>
    <lineage>
        <taxon>Eukaryota</taxon>
        <taxon>Fungi</taxon>
        <taxon>Dikarya</taxon>
        <taxon>Ascomycota</taxon>
        <taxon>Pezizomycotina</taxon>
        <taxon>Dothideomycetes</taxon>
        <taxon>Pleosporomycetidae</taxon>
        <taxon>Pleosporales</taxon>
        <taxon>Pleosporineae</taxon>
        <taxon>Phaeosphaeriaceae</taxon>
        <taxon>Ophiobolus</taxon>
    </lineage>
</organism>
<dbReference type="EMBL" id="MU006226">
    <property type="protein sequence ID" value="KAF2826153.1"/>
    <property type="molecule type" value="Genomic_DNA"/>
</dbReference>
<name>A0A6A6ZZ58_9PLEO</name>
<dbReference type="Gene3D" id="1.10.8.10">
    <property type="entry name" value="DNA helicase RuvA subunit, C-terminal domain"/>
    <property type="match status" value="1"/>
</dbReference>
<dbReference type="SUPFAM" id="SSF53335">
    <property type="entry name" value="S-adenosyl-L-methionine-dependent methyltransferases"/>
    <property type="match status" value="1"/>
</dbReference>
<dbReference type="PANTHER" id="PTHR18895:SF74">
    <property type="entry name" value="MTRF1L RELEASE FACTOR GLUTAMINE METHYLTRANSFERASE"/>
    <property type="match status" value="1"/>
</dbReference>
<dbReference type="OrthoDB" id="269872at2759"/>
<dbReference type="GO" id="GO:0032259">
    <property type="term" value="P:methylation"/>
    <property type="evidence" value="ECO:0007669"/>
    <property type="project" value="UniProtKB-KW"/>
</dbReference>
<dbReference type="InterPro" id="IPR029063">
    <property type="entry name" value="SAM-dependent_MTases_sf"/>
</dbReference>
<proteinExistence type="predicted"/>
<sequence length="457" mass="51389">MPRIGNSLLRKAHALDPFLPALLAPCRDIHAAQNELRWLRQHVDRVAKARRARGDTLAKGSLLRQLVSERASGKPLQYILGTEYFGDLEIRCRSGVLIPRQDTAASVTNLVRLLRDAQKLPPELRLLDLCTGTGCVPLLFRHELYTARDDVDLHILGVDVSPKALKLAHYNMQRAHRSMPRGKMRLIRADVVLNPFADQDGDALPLKVALNHSGLPPFWDILVSNPPYISPSNYWTTTTRSVRGYEPKLALVPPSIASQSDTEQGDLFYPRLLEIARDVEAKIVLLEVADLDQAQRVAQRAHNLSIFDGIEIWRERPDINTQAPAGVDNVSIIGEGNARSVLCWRGAGAAWLGKATASAGRDDALRLFRSYGHLPHGDASQAGTSPMEPQFDWPTTPPSEQDLPMAFHNARIARRSRDRFRERLSRRGTGLWTDHPYPEDYYFIRTSFGLQKRRRKP</sequence>
<dbReference type="GO" id="GO:0008168">
    <property type="term" value="F:methyltransferase activity"/>
    <property type="evidence" value="ECO:0007669"/>
    <property type="project" value="UniProtKB-KW"/>
</dbReference>
<evidence type="ECO:0000313" key="1">
    <source>
        <dbReference type="EMBL" id="KAF2826153.1"/>
    </source>
</evidence>
<dbReference type="GO" id="GO:0003676">
    <property type="term" value="F:nucleic acid binding"/>
    <property type="evidence" value="ECO:0007669"/>
    <property type="project" value="InterPro"/>
</dbReference>
<gene>
    <name evidence="1" type="ORF">CC86DRAFT_350641</name>
</gene>
<keyword evidence="1" id="KW-0489">Methyltransferase</keyword>
<dbReference type="GO" id="GO:0005739">
    <property type="term" value="C:mitochondrion"/>
    <property type="evidence" value="ECO:0007669"/>
    <property type="project" value="TreeGrafter"/>
</dbReference>
<keyword evidence="2" id="KW-1185">Reference proteome</keyword>
<accession>A0A6A6ZZ58</accession>
<dbReference type="InterPro" id="IPR002052">
    <property type="entry name" value="DNA_methylase_N6_adenine_CS"/>
</dbReference>
<dbReference type="CDD" id="cd02440">
    <property type="entry name" value="AdoMet_MTases"/>
    <property type="match status" value="1"/>
</dbReference>
<evidence type="ECO:0000313" key="2">
    <source>
        <dbReference type="Proteomes" id="UP000799424"/>
    </source>
</evidence>
<dbReference type="PROSITE" id="PS00092">
    <property type="entry name" value="N6_MTASE"/>
    <property type="match status" value="1"/>
</dbReference>
<dbReference type="InterPro" id="IPR050320">
    <property type="entry name" value="N5-glutamine_MTase"/>
</dbReference>
<dbReference type="Gene3D" id="3.40.50.150">
    <property type="entry name" value="Vaccinia Virus protein VP39"/>
    <property type="match status" value="1"/>
</dbReference>
<keyword evidence="1" id="KW-0808">Transferase</keyword>
<protein>
    <submittedName>
        <fullName evidence="1">S-adenosyl-L-methionine-dependent methyltransferase</fullName>
    </submittedName>
</protein>